<reference evidence="3" key="1">
    <citation type="submission" date="2023-07" db="EMBL/GenBank/DDBJ databases">
        <authorList>
            <consortium name="AG Swart"/>
            <person name="Singh M."/>
            <person name="Singh A."/>
            <person name="Seah K."/>
            <person name="Emmerich C."/>
        </authorList>
    </citation>
    <scope>NUCLEOTIDE SEQUENCE</scope>
    <source>
        <strain evidence="3">DP1</strain>
    </source>
</reference>
<evidence type="ECO:0000313" key="4">
    <source>
        <dbReference type="Proteomes" id="UP001295684"/>
    </source>
</evidence>
<proteinExistence type="predicted"/>
<evidence type="ECO:0000313" key="3">
    <source>
        <dbReference type="EMBL" id="CAI2367320.1"/>
    </source>
</evidence>
<gene>
    <name evidence="3" type="ORF">ECRASSUSDP1_LOCUS8602</name>
</gene>
<feature type="coiled-coil region" evidence="1">
    <location>
        <begin position="121"/>
        <end position="148"/>
    </location>
</feature>
<dbReference type="Proteomes" id="UP001295684">
    <property type="component" value="Unassembled WGS sequence"/>
</dbReference>
<feature type="region of interest" description="Disordered" evidence="2">
    <location>
        <begin position="56"/>
        <end position="84"/>
    </location>
</feature>
<feature type="compositionally biased region" description="Basic and acidic residues" evidence="2">
    <location>
        <begin position="56"/>
        <end position="76"/>
    </location>
</feature>
<evidence type="ECO:0000256" key="2">
    <source>
        <dbReference type="SAM" id="MobiDB-lite"/>
    </source>
</evidence>
<protein>
    <submittedName>
        <fullName evidence="3">Uncharacterized protein</fullName>
    </submittedName>
</protein>
<evidence type="ECO:0000256" key="1">
    <source>
        <dbReference type="SAM" id="Coils"/>
    </source>
</evidence>
<sequence>MKTDLKTQVHVKESFQKLEKDSHRAQHNADTGFEFEWYQRYPRMQQQNRDIRNIQKEQRFHDKQRIQQAALEEKKKPPSVLSPQEYDRIAKESKQELYEAKTEMQKSLKKDYDTTLKSSKTASALAKQQKIQEENAQLERTRKNIQAEKFHLGQQKRQRNLEMNQALNSVDTKKRAEWKDKVNDHSNQELTEKLQHEKQRLVDDLANERSKMKQDYSQSLSKQSYHNKEKKLRDIKEQKAGYKGINFECYARDIVMRKERLNANEYNKVKRVKDIWNKAIEKEEINRPPPTLEQEAMKRSTRFH</sequence>
<keyword evidence="4" id="KW-1185">Reference proteome</keyword>
<keyword evidence="1" id="KW-0175">Coiled coil</keyword>
<organism evidence="3 4">
    <name type="scientific">Euplotes crassus</name>
    <dbReference type="NCBI Taxonomy" id="5936"/>
    <lineage>
        <taxon>Eukaryota</taxon>
        <taxon>Sar</taxon>
        <taxon>Alveolata</taxon>
        <taxon>Ciliophora</taxon>
        <taxon>Intramacronucleata</taxon>
        <taxon>Spirotrichea</taxon>
        <taxon>Hypotrichia</taxon>
        <taxon>Euplotida</taxon>
        <taxon>Euplotidae</taxon>
        <taxon>Moneuplotes</taxon>
    </lineage>
</organism>
<accession>A0AAD1ULC7</accession>
<dbReference type="EMBL" id="CAMPGE010008420">
    <property type="protein sequence ID" value="CAI2367320.1"/>
    <property type="molecule type" value="Genomic_DNA"/>
</dbReference>
<name>A0AAD1ULC7_EUPCR</name>
<dbReference type="AlphaFoldDB" id="A0AAD1ULC7"/>
<comment type="caution">
    <text evidence="3">The sequence shown here is derived from an EMBL/GenBank/DDBJ whole genome shotgun (WGS) entry which is preliminary data.</text>
</comment>